<proteinExistence type="inferred from homology"/>
<dbReference type="InterPro" id="IPR013335">
    <property type="entry name" value="Trp_repress_bac"/>
</dbReference>
<dbReference type="GO" id="GO:0005737">
    <property type="term" value="C:cytoplasm"/>
    <property type="evidence" value="ECO:0007669"/>
    <property type="project" value="UniProtKB-SubCell"/>
</dbReference>
<dbReference type="HAMAP" id="MF_00475">
    <property type="entry name" value="Trp_repressor"/>
    <property type="match status" value="1"/>
</dbReference>
<evidence type="ECO:0000256" key="5">
    <source>
        <dbReference type="ARBA" id="ARBA00023015"/>
    </source>
</evidence>
<evidence type="ECO:0000256" key="1">
    <source>
        <dbReference type="ARBA" id="ARBA00004496"/>
    </source>
</evidence>
<dbReference type="EMBL" id="CP022355">
    <property type="protein sequence ID" value="ASK78391.1"/>
    <property type="molecule type" value="Genomic_DNA"/>
</dbReference>
<dbReference type="RefSeq" id="WP_089073299.1">
    <property type="nucleotide sequence ID" value="NZ_CBCSAM010000001.1"/>
</dbReference>
<gene>
    <name evidence="8" type="primary">trpR</name>
    <name evidence="9" type="ORF">CF386_04910</name>
</gene>
<dbReference type="InterPro" id="IPR000831">
    <property type="entry name" value="Trp_repress"/>
</dbReference>
<keyword evidence="3 8" id="KW-0963">Cytoplasm</keyword>
<dbReference type="NCBIfam" id="TIGR01321">
    <property type="entry name" value="TrpR"/>
    <property type="match status" value="1"/>
</dbReference>
<evidence type="ECO:0000256" key="7">
    <source>
        <dbReference type="ARBA" id="ARBA00023163"/>
    </source>
</evidence>
<evidence type="ECO:0000256" key="6">
    <source>
        <dbReference type="ARBA" id="ARBA00023125"/>
    </source>
</evidence>
<dbReference type="KEGG" id="pmai:CF386_04910"/>
<dbReference type="InterPro" id="IPR038116">
    <property type="entry name" value="TrpR-like_sf"/>
</dbReference>
<comment type="subcellular location">
    <subcellularLocation>
        <location evidence="1 8">Cytoplasm</location>
    </subcellularLocation>
</comment>
<dbReference type="GO" id="GO:0043565">
    <property type="term" value="F:sequence-specific DNA binding"/>
    <property type="evidence" value="ECO:0007669"/>
    <property type="project" value="UniProtKB-UniRule"/>
</dbReference>
<dbReference type="PANTHER" id="PTHR38025:SF1">
    <property type="entry name" value="TRP OPERON REPRESSOR"/>
    <property type="match status" value="1"/>
</dbReference>
<dbReference type="Gene3D" id="1.10.1270.10">
    <property type="entry name" value="TrpR-like"/>
    <property type="match status" value="1"/>
</dbReference>
<protein>
    <recommendedName>
        <fullName evidence="8">Trp operon repressor homolog</fullName>
    </recommendedName>
</protein>
<organism evidence="9 10">
    <name type="scientific">Paraphotobacterium marinum</name>
    <dbReference type="NCBI Taxonomy" id="1755811"/>
    <lineage>
        <taxon>Bacteria</taxon>
        <taxon>Pseudomonadati</taxon>
        <taxon>Pseudomonadota</taxon>
        <taxon>Gammaproteobacteria</taxon>
        <taxon>Vibrionales</taxon>
        <taxon>Vibrionaceae</taxon>
        <taxon>Paraphotobacterium</taxon>
    </lineage>
</organism>
<keyword evidence="10" id="KW-1185">Reference proteome</keyword>
<dbReference type="InterPro" id="IPR010921">
    <property type="entry name" value="Trp_repressor/repl_initiator"/>
</dbReference>
<feature type="DNA-binding region" evidence="8">
    <location>
        <begin position="60"/>
        <end position="83"/>
    </location>
</feature>
<sequence length="101" mass="11443">MEDVIAKFKSWDDVLALIEFAFKNNEHDLLLNILLTEDERLALTSRANILDLLLNSEMSQRNISKLLGVGVATITRGSNELKRTDEQTKKTIQKLITSTIN</sequence>
<evidence type="ECO:0000313" key="9">
    <source>
        <dbReference type="EMBL" id="ASK78391.1"/>
    </source>
</evidence>
<dbReference type="GO" id="GO:0045892">
    <property type="term" value="P:negative regulation of DNA-templated transcription"/>
    <property type="evidence" value="ECO:0007669"/>
    <property type="project" value="UniProtKB-UniRule"/>
</dbReference>
<evidence type="ECO:0000256" key="2">
    <source>
        <dbReference type="ARBA" id="ARBA00007027"/>
    </source>
</evidence>
<accession>A0A220VDP0</accession>
<keyword evidence="4 8" id="KW-0678">Repressor</keyword>
<dbReference type="AlphaFoldDB" id="A0A220VDP0"/>
<dbReference type="Proteomes" id="UP000242175">
    <property type="component" value="Chromosome large"/>
</dbReference>
<comment type="subunit">
    <text evidence="8">Homodimer.</text>
</comment>
<comment type="function">
    <text evidence="8">This protein is an aporepressor. When complexed with L-tryptophan it binds the operator region of the trp operon and prevents the initiation of transcription.</text>
</comment>
<keyword evidence="5 8" id="KW-0805">Transcription regulation</keyword>
<evidence type="ECO:0000256" key="8">
    <source>
        <dbReference type="HAMAP-Rule" id="MF_00475"/>
    </source>
</evidence>
<dbReference type="PIRSF" id="PIRSF003196">
    <property type="entry name" value="Trp_repressor"/>
    <property type="match status" value="1"/>
</dbReference>
<dbReference type="SUPFAM" id="SSF48295">
    <property type="entry name" value="TrpR-like"/>
    <property type="match status" value="1"/>
</dbReference>
<dbReference type="PANTHER" id="PTHR38025">
    <property type="entry name" value="TRP OPERON REPRESSOR"/>
    <property type="match status" value="1"/>
</dbReference>
<keyword evidence="6 8" id="KW-0238">DNA-binding</keyword>
<keyword evidence="7 8" id="KW-0804">Transcription</keyword>
<dbReference type="GO" id="GO:0003700">
    <property type="term" value="F:DNA-binding transcription factor activity"/>
    <property type="evidence" value="ECO:0007669"/>
    <property type="project" value="UniProtKB-UniRule"/>
</dbReference>
<comment type="similarity">
    <text evidence="2 8">Belongs to the TrpR family.</text>
</comment>
<evidence type="ECO:0000256" key="4">
    <source>
        <dbReference type="ARBA" id="ARBA00022491"/>
    </source>
</evidence>
<dbReference type="Pfam" id="PF01371">
    <property type="entry name" value="Trp_repressor"/>
    <property type="match status" value="1"/>
</dbReference>
<name>A0A220VDP0_9GAMM</name>
<reference evidence="9 10" key="1">
    <citation type="journal article" date="2016" name="Int. J. Syst. Evol. Microbiol.">
        <title>Paraphotobacterium marinum gen. nov., sp. nov., a member of the family Vibrionaceae, isolated from surface seawater.</title>
        <authorList>
            <person name="Huang Z."/>
            <person name="Dong C."/>
            <person name="Shao Z."/>
        </authorList>
    </citation>
    <scope>NUCLEOTIDE SEQUENCE [LARGE SCALE GENOMIC DNA]</scope>
    <source>
        <strain evidence="9 10">NSCS20N07D</strain>
    </source>
</reference>
<evidence type="ECO:0000313" key="10">
    <source>
        <dbReference type="Proteomes" id="UP000242175"/>
    </source>
</evidence>
<dbReference type="OrthoDB" id="5704033at2"/>
<evidence type="ECO:0000256" key="3">
    <source>
        <dbReference type="ARBA" id="ARBA00022490"/>
    </source>
</evidence>